<keyword evidence="4" id="KW-0808">Transferase</keyword>
<feature type="domain" description="Histidine kinase" evidence="8">
    <location>
        <begin position="307"/>
        <end position="522"/>
    </location>
</feature>
<dbReference type="SUPFAM" id="SSF47384">
    <property type="entry name" value="Homodimeric domain of signal transducing histidine kinase"/>
    <property type="match status" value="1"/>
</dbReference>
<dbReference type="InterPro" id="IPR050351">
    <property type="entry name" value="BphY/WalK/GraS-like"/>
</dbReference>
<dbReference type="SMART" id="SM00091">
    <property type="entry name" value="PAS"/>
    <property type="match status" value="2"/>
</dbReference>
<dbReference type="SMART" id="SM00086">
    <property type="entry name" value="PAC"/>
    <property type="match status" value="2"/>
</dbReference>
<evidence type="ECO:0000259" key="8">
    <source>
        <dbReference type="PROSITE" id="PS50109"/>
    </source>
</evidence>
<evidence type="ECO:0000256" key="2">
    <source>
        <dbReference type="ARBA" id="ARBA00012438"/>
    </source>
</evidence>
<dbReference type="Proteomes" id="UP001596287">
    <property type="component" value="Unassembled WGS sequence"/>
</dbReference>
<dbReference type="PROSITE" id="PS50113">
    <property type="entry name" value="PAC"/>
    <property type="match status" value="2"/>
</dbReference>
<dbReference type="PANTHER" id="PTHR42878:SF15">
    <property type="entry name" value="BACTERIOPHYTOCHROME"/>
    <property type="match status" value="1"/>
</dbReference>
<evidence type="ECO:0000259" key="10">
    <source>
        <dbReference type="PROSITE" id="PS50113"/>
    </source>
</evidence>
<evidence type="ECO:0000256" key="4">
    <source>
        <dbReference type="ARBA" id="ARBA00022679"/>
    </source>
</evidence>
<dbReference type="PANTHER" id="PTHR42878">
    <property type="entry name" value="TWO-COMPONENT HISTIDINE KINASE"/>
    <property type="match status" value="1"/>
</dbReference>
<dbReference type="PRINTS" id="PR00344">
    <property type="entry name" value="BCTRLSENSOR"/>
</dbReference>
<reference evidence="12" key="1">
    <citation type="journal article" date="2019" name="Int. J. Syst. Evol. Microbiol.">
        <title>The Global Catalogue of Microorganisms (GCM) 10K type strain sequencing project: providing services to taxonomists for standard genome sequencing and annotation.</title>
        <authorList>
            <consortium name="The Broad Institute Genomics Platform"/>
            <consortium name="The Broad Institute Genome Sequencing Center for Infectious Disease"/>
            <person name="Wu L."/>
            <person name="Ma J."/>
        </authorList>
    </citation>
    <scope>NUCLEOTIDE SEQUENCE [LARGE SCALE GENOMIC DNA]</scope>
    <source>
        <strain evidence="12">CCUG 49679</strain>
    </source>
</reference>
<dbReference type="PROSITE" id="PS50109">
    <property type="entry name" value="HIS_KIN"/>
    <property type="match status" value="1"/>
</dbReference>
<dbReference type="InterPro" id="IPR000014">
    <property type="entry name" value="PAS"/>
</dbReference>
<dbReference type="Gene3D" id="1.10.287.130">
    <property type="match status" value="1"/>
</dbReference>
<dbReference type="CDD" id="cd00082">
    <property type="entry name" value="HisKA"/>
    <property type="match status" value="1"/>
</dbReference>
<evidence type="ECO:0000256" key="1">
    <source>
        <dbReference type="ARBA" id="ARBA00000085"/>
    </source>
</evidence>
<dbReference type="EC" id="2.7.13.3" evidence="2"/>
<name>A0ABW1PLL3_9FLAO</name>
<evidence type="ECO:0000313" key="12">
    <source>
        <dbReference type="Proteomes" id="UP001596287"/>
    </source>
</evidence>
<dbReference type="SUPFAM" id="SSF55785">
    <property type="entry name" value="PYP-like sensor domain (PAS domain)"/>
    <property type="match status" value="2"/>
</dbReference>
<dbReference type="Gene3D" id="3.30.565.10">
    <property type="entry name" value="Histidine kinase-like ATPase, C-terminal domain"/>
    <property type="match status" value="1"/>
</dbReference>
<dbReference type="SUPFAM" id="SSF55874">
    <property type="entry name" value="ATPase domain of HSP90 chaperone/DNA topoisomerase II/histidine kinase"/>
    <property type="match status" value="1"/>
</dbReference>
<evidence type="ECO:0000256" key="7">
    <source>
        <dbReference type="SAM" id="Coils"/>
    </source>
</evidence>
<dbReference type="PROSITE" id="PS50112">
    <property type="entry name" value="PAS"/>
    <property type="match status" value="2"/>
</dbReference>
<feature type="domain" description="PAC" evidence="10">
    <location>
        <begin position="244"/>
        <end position="296"/>
    </location>
</feature>
<dbReference type="InterPro" id="IPR036097">
    <property type="entry name" value="HisK_dim/P_sf"/>
</dbReference>
<dbReference type="InterPro" id="IPR003661">
    <property type="entry name" value="HisK_dim/P_dom"/>
</dbReference>
<dbReference type="InterPro" id="IPR035965">
    <property type="entry name" value="PAS-like_dom_sf"/>
</dbReference>
<dbReference type="SMART" id="SM00388">
    <property type="entry name" value="HisKA"/>
    <property type="match status" value="1"/>
</dbReference>
<dbReference type="Pfam" id="PF02518">
    <property type="entry name" value="HATPase_c"/>
    <property type="match status" value="1"/>
</dbReference>
<sequence length="522" mass="58472">MEKHSAPMQPNMASTHADSMVFLNSDATRLYGKMIEEVRDYAILLLDAEGNLLNWNAGAAAIKGYAATDIIGKHFSTFYTIEDNEVGLPALLMSVAVNEGRAMQEGWRVKKDGSRFWASVVINALHDTDGTVIGFSKLTRDLTERKLAEQQLQQHTEALRQRTEELRKSEERYHRMIAEVEDYAIILLDTQGNILNWNKGAEKIKGYSEHEIVGKNFRQFYRKEDCAKQLPEQLLQQAALSNKANHEGWRVRKDGTEFWGSIVITALHDDHGAVIGYSKVTRDRTQTKQFEDFILTQNKQLHEFAYIASHDLQEPLRKIMIFSSRLQEEIRNNVVARGYLDKVAASADRMSKLITAVLDYSRLEEGTLAHLPVDLNQMLGDITADFEIHLHEKDGTIVLNRLPTISGIPVQLRQLFANLIGNAIKFSDTSVVITITSEILPANSNTETAMVKISVADNGPGFPNEYAEQIFKIFSRLQDKSSGTGIGLALCRKIAELHGGTITAASQPGIGTTFEILLPYQP</sequence>
<dbReference type="Pfam" id="PF00512">
    <property type="entry name" value="HisKA"/>
    <property type="match status" value="1"/>
</dbReference>
<feature type="domain" description="PAC" evidence="10">
    <location>
        <begin position="102"/>
        <end position="154"/>
    </location>
</feature>
<accession>A0ABW1PLL3</accession>
<evidence type="ECO:0000256" key="3">
    <source>
        <dbReference type="ARBA" id="ARBA00022553"/>
    </source>
</evidence>
<evidence type="ECO:0000256" key="6">
    <source>
        <dbReference type="ARBA" id="ARBA00023136"/>
    </source>
</evidence>
<comment type="caution">
    <text evidence="11">The sequence shown here is derived from an EMBL/GenBank/DDBJ whole genome shotgun (WGS) entry which is preliminary data.</text>
</comment>
<feature type="coiled-coil region" evidence="7">
    <location>
        <begin position="145"/>
        <end position="179"/>
    </location>
</feature>
<evidence type="ECO:0000256" key="5">
    <source>
        <dbReference type="ARBA" id="ARBA00022777"/>
    </source>
</evidence>
<keyword evidence="5" id="KW-0418">Kinase</keyword>
<keyword evidence="7" id="KW-0175">Coiled coil</keyword>
<protein>
    <recommendedName>
        <fullName evidence="2">histidine kinase</fullName>
        <ecNumber evidence="2">2.7.13.3</ecNumber>
    </recommendedName>
</protein>
<comment type="catalytic activity">
    <reaction evidence="1">
        <text>ATP + protein L-histidine = ADP + protein N-phospho-L-histidine.</text>
        <dbReference type="EC" id="2.7.13.3"/>
    </reaction>
</comment>
<keyword evidence="6" id="KW-0472">Membrane</keyword>
<keyword evidence="12" id="KW-1185">Reference proteome</keyword>
<dbReference type="InterPro" id="IPR036890">
    <property type="entry name" value="HATPase_C_sf"/>
</dbReference>
<proteinExistence type="predicted"/>
<dbReference type="InterPro" id="IPR004358">
    <property type="entry name" value="Sig_transdc_His_kin-like_C"/>
</dbReference>
<keyword evidence="3" id="KW-0597">Phosphoprotein</keyword>
<evidence type="ECO:0000259" key="9">
    <source>
        <dbReference type="PROSITE" id="PS50112"/>
    </source>
</evidence>
<dbReference type="InterPro" id="IPR000700">
    <property type="entry name" value="PAS-assoc_C"/>
</dbReference>
<dbReference type="NCBIfam" id="TIGR00229">
    <property type="entry name" value="sensory_box"/>
    <property type="match status" value="2"/>
</dbReference>
<dbReference type="InterPro" id="IPR003594">
    <property type="entry name" value="HATPase_dom"/>
</dbReference>
<dbReference type="EMBL" id="JBHSQB010000005">
    <property type="protein sequence ID" value="MFC6096315.1"/>
    <property type="molecule type" value="Genomic_DNA"/>
</dbReference>
<dbReference type="Gene3D" id="3.30.450.20">
    <property type="entry name" value="PAS domain"/>
    <property type="match status" value="2"/>
</dbReference>
<dbReference type="Pfam" id="PF13426">
    <property type="entry name" value="PAS_9"/>
    <property type="match status" value="2"/>
</dbReference>
<gene>
    <name evidence="11" type="ORF">ACFPVY_06610</name>
</gene>
<dbReference type="InterPro" id="IPR001610">
    <property type="entry name" value="PAC"/>
</dbReference>
<dbReference type="CDD" id="cd00130">
    <property type="entry name" value="PAS"/>
    <property type="match status" value="2"/>
</dbReference>
<dbReference type="RefSeq" id="WP_379791183.1">
    <property type="nucleotide sequence ID" value="NZ_JBHSQB010000005.1"/>
</dbReference>
<dbReference type="SMART" id="SM00387">
    <property type="entry name" value="HATPase_c"/>
    <property type="match status" value="1"/>
</dbReference>
<evidence type="ECO:0000313" key="11">
    <source>
        <dbReference type="EMBL" id="MFC6096315.1"/>
    </source>
</evidence>
<feature type="domain" description="PAS" evidence="9">
    <location>
        <begin position="170"/>
        <end position="225"/>
    </location>
</feature>
<dbReference type="InterPro" id="IPR005467">
    <property type="entry name" value="His_kinase_dom"/>
</dbReference>
<organism evidence="11 12">
    <name type="scientific">Flavobacterium qiangtangense</name>
    <dbReference type="NCBI Taxonomy" id="1442595"/>
    <lineage>
        <taxon>Bacteria</taxon>
        <taxon>Pseudomonadati</taxon>
        <taxon>Bacteroidota</taxon>
        <taxon>Flavobacteriia</taxon>
        <taxon>Flavobacteriales</taxon>
        <taxon>Flavobacteriaceae</taxon>
        <taxon>Flavobacterium</taxon>
    </lineage>
</organism>
<feature type="domain" description="PAS" evidence="9">
    <location>
        <begin position="27"/>
        <end position="100"/>
    </location>
</feature>